<dbReference type="PANTHER" id="PTHR10443">
    <property type="entry name" value="MICROSOMAL DIPEPTIDASE"/>
    <property type="match status" value="1"/>
</dbReference>
<accession>D2QZV2</accession>
<dbReference type="eggNOG" id="COG2355">
    <property type="taxonomic scope" value="Bacteria"/>
</dbReference>
<proteinExistence type="predicted"/>
<dbReference type="InterPro" id="IPR008257">
    <property type="entry name" value="Pept_M19"/>
</dbReference>
<dbReference type="GO" id="GO:0070573">
    <property type="term" value="F:metallodipeptidase activity"/>
    <property type="evidence" value="ECO:0007669"/>
    <property type="project" value="InterPro"/>
</dbReference>
<dbReference type="STRING" id="530564.Psta_1911"/>
<dbReference type="InterPro" id="IPR032466">
    <property type="entry name" value="Metal_Hydrolase"/>
</dbReference>
<keyword evidence="1" id="KW-0378">Hydrolase</keyword>
<protein>
    <submittedName>
        <fullName evidence="1">Membrane dipeptidase</fullName>
        <ecNumber evidence="1">3.4.13.19</ecNumber>
    </submittedName>
</protein>
<dbReference type="AlphaFoldDB" id="D2QZV2"/>
<sequence precursor="true">MFQRRPAERLTVAVDSVLKLFLLAAMLLAALPIVLIAEEPPAAALERPAPVVMTERGREVHRAAWVFDGHNDLPWEMRTTASSSFTKRDIAQPQPAMHTDIPRLRAGNVRAQFWSVYVPAETSKAGTAFTDTIEQIDLVDEMVRKYPAHFAFCTKVSEIEAAVRDGKIASLIGVEGGHAIEDSLEKLRQLRKRGAAYMTLTHSDTLQWADAATDSAKHDGLSPFGEEVVLEMNRLGMLVDLSHVSDATMRDALTISRAPVIFSHSSARAIANHPRNVPDDVLKLVREKQAVVMVNFFPGFVVPESAEIMKELFKVSRALRAEFPMESDYRRERRKWEATHPYPAGDIHHVIDHIMHLVKVAGVDCVGIGSDYDGITKVPKQLEDVSTYPLITEALLERGLEPADIEKIMHGNVLRVMRAAEETARSLNAAR</sequence>
<dbReference type="EC" id="3.4.13.19" evidence="1"/>
<dbReference type="CDD" id="cd01301">
    <property type="entry name" value="rDP_like"/>
    <property type="match status" value="1"/>
</dbReference>
<keyword evidence="2" id="KW-1185">Reference proteome</keyword>
<evidence type="ECO:0000313" key="1">
    <source>
        <dbReference type="EMBL" id="ADB16585.1"/>
    </source>
</evidence>
<dbReference type="HOGENOM" id="CLU_031404_4_2_0"/>
<keyword evidence="1" id="KW-0645">Protease</keyword>
<dbReference type="GO" id="GO:0006508">
    <property type="term" value="P:proteolysis"/>
    <property type="evidence" value="ECO:0007669"/>
    <property type="project" value="InterPro"/>
</dbReference>
<dbReference type="PANTHER" id="PTHR10443:SF12">
    <property type="entry name" value="DIPEPTIDASE"/>
    <property type="match status" value="1"/>
</dbReference>
<dbReference type="Pfam" id="PF01244">
    <property type="entry name" value="Peptidase_M19"/>
    <property type="match status" value="1"/>
</dbReference>
<name>D2QZV2_PIRSD</name>
<dbReference type="Gene3D" id="3.20.20.140">
    <property type="entry name" value="Metal-dependent hydrolases"/>
    <property type="match status" value="1"/>
</dbReference>
<gene>
    <name evidence="1" type="ordered locus">Psta_1911</name>
</gene>
<dbReference type="EMBL" id="CP001848">
    <property type="protein sequence ID" value="ADB16585.1"/>
    <property type="molecule type" value="Genomic_DNA"/>
</dbReference>
<keyword evidence="1" id="KW-0224">Dipeptidase</keyword>
<dbReference type="PROSITE" id="PS51365">
    <property type="entry name" value="RENAL_DIPEPTIDASE_2"/>
    <property type="match status" value="1"/>
</dbReference>
<reference evidence="1 2" key="1">
    <citation type="journal article" date="2009" name="Stand. Genomic Sci.">
        <title>Complete genome sequence of Pirellula staleyi type strain (ATCC 27377).</title>
        <authorList>
            <person name="Clum A."/>
            <person name="Tindall B.J."/>
            <person name="Sikorski J."/>
            <person name="Ivanova N."/>
            <person name="Mavrommatis K."/>
            <person name="Lucas S."/>
            <person name="Glavina del Rio T."/>
            <person name="Nolan M."/>
            <person name="Chen F."/>
            <person name="Tice H."/>
            <person name="Pitluck S."/>
            <person name="Cheng J.F."/>
            <person name="Chertkov O."/>
            <person name="Brettin T."/>
            <person name="Han C."/>
            <person name="Detter J.C."/>
            <person name="Kuske C."/>
            <person name="Bruce D."/>
            <person name="Goodwin L."/>
            <person name="Ovchinikova G."/>
            <person name="Pati A."/>
            <person name="Mikhailova N."/>
            <person name="Chen A."/>
            <person name="Palaniappan K."/>
            <person name="Land M."/>
            <person name="Hauser L."/>
            <person name="Chang Y.J."/>
            <person name="Jeffries C.D."/>
            <person name="Chain P."/>
            <person name="Rohde M."/>
            <person name="Goker M."/>
            <person name="Bristow J."/>
            <person name="Eisen J.A."/>
            <person name="Markowitz V."/>
            <person name="Hugenholtz P."/>
            <person name="Kyrpides N.C."/>
            <person name="Klenk H.P."/>
            <person name="Lapidus A."/>
        </authorList>
    </citation>
    <scope>NUCLEOTIDE SEQUENCE [LARGE SCALE GENOMIC DNA]</scope>
    <source>
        <strain evidence="2">ATCC 27377 / DSM 6068 / ICPB 4128</strain>
    </source>
</reference>
<dbReference type="KEGG" id="psl:Psta_1911"/>
<dbReference type="Proteomes" id="UP000001887">
    <property type="component" value="Chromosome"/>
</dbReference>
<evidence type="ECO:0000313" key="2">
    <source>
        <dbReference type="Proteomes" id="UP000001887"/>
    </source>
</evidence>
<dbReference type="SUPFAM" id="SSF51556">
    <property type="entry name" value="Metallo-dependent hydrolases"/>
    <property type="match status" value="1"/>
</dbReference>
<organism evidence="1 2">
    <name type="scientific">Pirellula staleyi (strain ATCC 27377 / DSM 6068 / ICPB 4128)</name>
    <name type="common">Pirella staleyi</name>
    <dbReference type="NCBI Taxonomy" id="530564"/>
    <lineage>
        <taxon>Bacteria</taxon>
        <taxon>Pseudomonadati</taxon>
        <taxon>Planctomycetota</taxon>
        <taxon>Planctomycetia</taxon>
        <taxon>Pirellulales</taxon>
        <taxon>Pirellulaceae</taxon>
        <taxon>Pirellula</taxon>
    </lineage>
</organism>